<reference evidence="2" key="1">
    <citation type="submission" date="2018-07" db="EMBL/GenBank/DDBJ databases">
        <authorList>
            <consortium name="Genoscope - CEA"/>
            <person name="William W."/>
        </authorList>
    </citation>
    <scope>NUCLEOTIDE SEQUENCE</scope>
    <source>
        <strain evidence="2">IK1</strain>
    </source>
</reference>
<dbReference type="EMBL" id="UPXX01000029">
    <property type="protein sequence ID" value="VBB45295.1"/>
    <property type="molecule type" value="Genomic_DNA"/>
</dbReference>
<organism evidence="2">
    <name type="scientific">Uncultured Desulfatiglans sp</name>
    <dbReference type="NCBI Taxonomy" id="1748965"/>
    <lineage>
        <taxon>Bacteria</taxon>
        <taxon>Pseudomonadati</taxon>
        <taxon>Thermodesulfobacteriota</taxon>
        <taxon>Desulfobacteria</taxon>
        <taxon>Desulfatiglandales</taxon>
        <taxon>Desulfatiglandaceae</taxon>
        <taxon>Desulfatiglans</taxon>
        <taxon>environmental samples</taxon>
    </lineage>
</organism>
<evidence type="ECO:0000313" key="2">
    <source>
        <dbReference type="EMBL" id="VBB45295.1"/>
    </source>
</evidence>
<keyword evidence="1" id="KW-0732">Signal</keyword>
<evidence type="ECO:0000256" key="1">
    <source>
        <dbReference type="SAM" id="SignalP"/>
    </source>
</evidence>
<dbReference type="AlphaFoldDB" id="A0A653ABB3"/>
<sequence length="150" mass="17146">MWKMLCLLACTALIIPQFSCANPQHESEKSMSTGPCSYHYYDGKAKIVSIEQSNAPKATGGPSYPQYEVKFLFTTDETYDQTYADMVNREQWLTLTNSWHPGPEFIRKYGIEVGKTFDCKLGIIQKGACTPVVFEFPDINRSDYFENTQR</sequence>
<protein>
    <recommendedName>
        <fullName evidence="3">Lipoprotein</fullName>
    </recommendedName>
</protein>
<gene>
    <name evidence="2" type="ORF">TRIP_B350298</name>
</gene>
<proteinExistence type="predicted"/>
<feature type="chain" id="PRO_5024997395" description="Lipoprotein" evidence="1">
    <location>
        <begin position="22"/>
        <end position="150"/>
    </location>
</feature>
<name>A0A653ABB3_UNCDX</name>
<evidence type="ECO:0008006" key="3">
    <source>
        <dbReference type="Google" id="ProtNLM"/>
    </source>
</evidence>
<feature type="signal peptide" evidence="1">
    <location>
        <begin position="1"/>
        <end position="21"/>
    </location>
</feature>
<accession>A0A653ABB3</accession>